<reference evidence="2" key="3">
    <citation type="journal article" date="2014" name="Nature">
        <title>Elephant shark genome provides unique insights into gnathostome evolution.</title>
        <authorList>
            <consortium name="International Elephant Shark Genome Sequencing Consortium"/>
            <person name="Venkatesh B."/>
            <person name="Lee A.P."/>
            <person name="Ravi V."/>
            <person name="Maurya A.K."/>
            <person name="Lian M.M."/>
            <person name="Swann J.B."/>
            <person name="Ohta Y."/>
            <person name="Flajnik M.F."/>
            <person name="Sutoh Y."/>
            <person name="Kasahara M."/>
            <person name="Hoon S."/>
            <person name="Gangu V."/>
            <person name="Roy S.W."/>
            <person name="Irimia M."/>
            <person name="Korzh V."/>
            <person name="Kondrychyn I."/>
            <person name="Lim Z.W."/>
            <person name="Tay B.H."/>
            <person name="Tohari S."/>
            <person name="Kong K.W."/>
            <person name="Ho S."/>
            <person name="Lorente-Galdos B."/>
            <person name="Quilez J."/>
            <person name="Marques-Bonet T."/>
            <person name="Raney B.J."/>
            <person name="Ingham P.W."/>
            <person name="Tay A."/>
            <person name="Hillier L.W."/>
            <person name="Minx P."/>
            <person name="Boehm T."/>
            <person name="Wilson R.K."/>
            <person name="Brenner S."/>
            <person name="Warren W.C."/>
        </authorList>
    </citation>
    <scope>NUCLEOTIDE SEQUENCE [LARGE SCALE GENOMIC DNA]</scope>
</reference>
<dbReference type="GO" id="GO:0005737">
    <property type="term" value="C:cytoplasm"/>
    <property type="evidence" value="ECO:0007669"/>
    <property type="project" value="TreeGrafter"/>
</dbReference>
<dbReference type="GO" id="GO:0090251">
    <property type="term" value="P:protein localization involved in establishment of planar polarity"/>
    <property type="evidence" value="ECO:0007669"/>
    <property type="project" value="TreeGrafter"/>
</dbReference>
<reference evidence="2" key="1">
    <citation type="journal article" date="2006" name="Science">
        <title>Ancient noncoding elements conserved in the human genome.</title>
        <authorList>
            <person name="Venkatesh B."/>
            <person name="Kirkness E.F."/>
            <person name="Loh Y.H."/>
            <person name="Halpern A.L."/>
            <person name="Lee A.P."/>
            <person name="Johnson J."/>
            <person name="Dandona N."/>
            <person name="Viswanathan L.D."/>
            <person name="Tay A."/>
            <person name="Venter J.C."/>
            <person name="Strausberg R.L."/>
            <person name="Brenner S."/>
        </authorList>
    </citation>
    <scope>NUCLEOTIDE SEQUENCE [LARGE SCALE GENOMIC DNA]</scope>
</reference>
<reference evidence="2" key="2">
    <citation type="journal article" date="2007" name="PLoS Biol.">
        <title>Survey sequencing and comparative analysis of the elephant shark (Callorhinchus milii) genome.</title>
        <authorList>
            <person name="Venkatesh B."/>
            <person name="Kirkness E.F."/>
            <person name="Loh Y.H."/>
            <person name="Halpern A.L."/>
            <person name="Lee A.P."/>
            <person name="Johnson J."/>
            <person name="Dandona N."/>
            <person name="Viswanathan L.D."/>
            <person name="Tay A."/>
            <person name="Venter J.C."/>
            <person name="Strausberg R.L."/>
            <person name="Brenner S."/>
        </authorList>
    </citation>
    <scope>NUCLEOTIDE SEQUENCE [LARGE SCALE GENOMIC DNA]</scope>
</reference>
<dbReference type="InterPro" id="IPR039687">
    <property type="entry name" value="NPHP1"/>
</dbReference>
<keyword evidence="2" id="KW-1185">Reference proteome</keyword>
<reference evidence="1" key="4">
    <citation type="submission" date="2025-08" db="UniProtKB">
        <authorList>
            <consortium name="Ensembl"/>
        </authorList>
    </citation>
    <scope>IDENTIFICATION</scope>
</reference>
<dbReference type="PANTHER" id="PTHR15176:SF1">
    <property type="entry name" value="NEPHROCYSTIN-1"/>
    <property type="match status" value="1"/>
</dbReference>
<evidence type="ECO:0000313" key="1">
    <source>
        <dbReference type="Ensembl" id="ENSCMIP00000034971.1"/>
    </source>
</evidence>
<evidence type="ECO:0008006" key="3">
    <source>
        <dbReference type="Google" id="ProtNLM"/>
    </source>
</evidence>
<proteinExistence type="predicted"/>
<dbReference type="AlphaFoldDB" id="A0A4W3J5W5"/>
<dbReference type="PANTHER" id="PTHR15176">
    <property type="entry name" value="NEPHROCYSTIN"/>
    <property type="match status" value="1"/>
</dbReference>
<reference evidence="1" key="5">
    <citation type="submission" date="2025-09" db="UniProtKB">
        <authorList>
            <consortium name="Ensembl"/>
        </authorList>
    </citation>
    <scope>IDENTIFICATION</scope>
</reference>
<dbReference type="GeneTree" id="ENSGT00390000007701"/>
<accession>A0A4W3J5W5</accession>
<sequence>FLLGSHEELSHLSATDVLTSMGTIPKGFRPSTLASLLEEGNKFHLNSFMQPVLSESNLAFKDLHWDLDNDGVSMSVRPSQVRVSLLFTLWNCRMIPVPGSGLQVLSRHVRFCLFDFKKVLSNIHTIRATWQSKSPKTWTFSPRVTGILPSLLDGDCFIRSNSQFPNIGILFELGITYVRNLTGHQGELSCGWAFLSLFDVNGIAVPNRTYEVAIHGGTPYEKDIEVDPTFSRRASLLGQLVMARKQPKLLVKLMSPASNLRNTLNLLPETLVGPKCYIHLLGFYRQLLADVLLKDRINLQNADLISNPVLATFSDLLEQPDIVDGLRSMWFERERLLKRSEKRDKEFMKQEFVNVYYNSAYPLLYSVTLPDNKWANDHVEISRWKYIAEFLQKTREKGSSLYSLLSPENIHQAFDISETTYDLLGTQMGNS</sequence>
<dbReference type="Ensembl" id="ENSCMIT00000035493.1">
    <property type="protein sequence ID" value="ENSCMIP00000034971.1"/>
    <property type="gene ID" value="ENSCMIG00000014824.1"/>
</dbReference>
<dbReference type="Proteomes" id="UP000314986">
    <property type="component" value="Unassembled WGS sequence"/>
</dbReference>
<dbReference type="GO" id="GO:0005929">
    <property type="term" value="C:cilium"/>
    <property type="evidence" value="ECO:0007669"/>
    <property type="project" value="TreeGrafter"/>
</dbReference>
<organism evidence="1 2">
    <name type="scientific">Callorhinchus milii</name>
    <name type="common">Ghost shark</name>
    <dbReference type="NCBI Taxonomy" id="7868"/>
    <lineage>
        <taxon>Eukaryota</taxon>
        <taxon>Metazoa</taxon>
        <taxon>Chordata</taxon>
        <taxon>Craniata</taxon>
        <taxon>Vertebrata</taxon>
        <taxon>Chondrichthyes</taxon>
        <taxon>Holocephali</taxon>
        <taxon>Chimaeriformes</taxon>
        <taxon>Callorhinchidae</taxon>
        <taxon>Callorhinchus</taxon>
    </lineage>
</organism>
<protein>
    <recommendedName>
        <fullName evidence="3">Nephrocystin-1</fullName>
    </recommendedName>
</protein>
<evidence type="ECO:0000313" key="2">
    <source>
        <dbReference type="Proteomes" id="UP000314986"/>
    </source>
</evidence>
<name>A0A4W3J5W5_CALMI</name>